<name>A0A820PV00_9BILA</name>
<evidence type="ECO:0000313" key="2">
    <source>
        <dbReference type="Proteomes" id="UP000663881"/>
    </source>
</evidence>
<evidence type="ECO:0000313" key="1">
    <source>
        <dbReference type="EMBL" id="CAF4408774.1"/>
    </source>
</evidence>
<dbReference type="EMBL" id="CAJOAY010028842">
    <property type="protein sequence ID" value="CAF4408774.1"/>
    <property type="molecule type" value="Genomic_DNA"/>
</dbReference>
<proteinExistence type="predicted"/>
<protein>
    <submittedName>
        <fullName evidence="1">Uncharacterized protein</fullName>
    </submittedName>
</protein>
<feature type="non-terminal residue" evidence="1">
    <location>
        <position position="1"/>
    </location>
</feature>
<sequence>FVSNCCCGEHDNCIMKRREKQVKEEEVDNKTIATTTATPVLSNDSTSIQIKIEPLINNNHDSPQQQFDTKPDDSSKLIMQLRQTPSNQLHQVISPPQQTNDFDITDKVLFNLSDITQVSNGPGQIISSETIHHN</sequence>
<accession>A0A820PV00</accession>
<dbReference type="Proteomes" id="UP000663881">
    <property type="component" value="Unassembled WGS sequence"/>
</dbReference>
<comment type="caution">
    <text evidence="1">The sequence shown here is derived from an EMBL/GenBank/DDBJ whole genome shotgun (WGS) entry which is preliminary data.</text>
</comment>
<organism evidence="1 2">
    <name type="scientific">Adineta steineri</name>
    <dbReference type="NCBI Taxonomy" id="433720"/>
    <lineage>
        <taxon>Eukaryota</taxon>
        <taxon>Metazoa</taxon>
        <taxon>Spiralia</taxon>
        <taxon>Gnathifera</taxon>
        <taxon>Rotifera</taxon>
        <taxon>Eurotatoria</taxon>
        <taxon>Bdelloidea</taxon>
        <taxon>Adinetida</taxon>
        <taxon>Adinetidae</taxon>
        <taxon>Adineta</taxon>
    </lineage>
</organism>
<gene>
    <name evidence="1" type="ORF">OKA104_LOCUS51819</name>
</gene>
<dbReference type="AlphaFoldDB" id="A0A820PV00"/>
<feature type="non-terminal residue" evidence="1">
    <location>
        <position position="134"/>
    </location>
</feature>
<reference evidence="1" key="1">
    <citation type="submission" date="2021-02" db="EMBL/GenBank/DDBJ databases">
        <authorList>
            <person name="Nowell W R."/>
        </authorList>
    </citation>
    <scope>NUCLEOTIDE SEQUENCE</scope>
</reference>